<keyword evidence="1" id="KW-0175">Coiled coil</keyword>
<feature type="compositionally biased region" description="Low complexity" evidence="2">
    <location>
        <begin position="111"/>
        <end position="125"/>
    </location>
</feature>
<gene>
    <name evidence="3" type="ORF">HPB52_000784</name>
</gene>
<feature type="compositionally biased region" description="Low complexity" evidence="2">
    <location>
        <begin position="203"/>
        <end position="227"/>
    </location>
</feature>
<name>A0A9D4PY69_RHISA</name>
<evidence type="ECO:0000256" key="2">
    <source>
        <dbReference type="SAM" id="MobiDB-lite"/>
    </source>
</evidence>
<evidence type="ECO:0000313" key="3">
    <source>
        <dbReference type="EMBL" id="KAH7961025.1"/>
    </source>
</evidence>
<proteinExistence type="predicted"/>
<feature type="coiled-coil region" evidence="1">
    <location>
        <begin position="252"/>
        <end position="288"/>
    </location>
</feature>
<reference evidence="3" key="2">
    <citation type="submission" date="2021-09" db="EMBL/GenBank/DDBJ databases">
        <authorList>
            <person name="Jia N."/>
            <person name="Wang J."/>
            <person name="Shi W."/>
            <person name="Du L."/>
            <person name="Sun Y."/>
            <person name="Zhan W."/>
            <person name="Jiang J."/>
            <person name="Wang Q."/>
            <person name="Zhang B."/>
            <person name="Ji P."/>
            <person name="Sakyi L.B."/>
            <person name="Cui X."/>
            <person name="Yuan T."/>
            <person name="Jiang B."/>
            <person name="Yang W."/>
            <person name="Lam T.T.-Y."/>
            <person name="Chang Q."/>
            <person name="Ding S."/>
            <person name="Wang X."/>
            <person name="Zhu J."/>
            <person name="Ruan X."/>
            <person name="Zhao L."/>
            <person name="Wei J."/>
            <person name="Que T."/>
            <person name="Du C."/>
            <person name="Cheng J."/>
            <person name="Dai P."/>
            <person name="Han X."/>
            <person name="Huang E."/>
            <person name="Gao Y."/>
            <person name="Liu J."/>
            <person name="Shao H."/>
            <person name="Ye R."/>
            <person name="Li L."/>
            <person name="Wei W."/>
            <person name="Wang X."/>
            <person name="Wang C."/>
            <person name="Huo Q."/>
            <person name="Li W."/>
            <person name="Guo W."/>
            <person name="Chen H."/>
            <person name="Chen S."/>
            <person name="Zhou L."/>
            <person name="Zhou L."/>
            <person name="Ni X."/>
            <person name="Tian J."/>
            <person name="Zhou Y."/>
            <person name="Sheng Y."/>
            <person name="Liu T."/>
            <person name="Pan Y."/>
            <person name="Xia L."/>
            <person name="Li J."/>
            <person name="Zhao F."/>
            <person name="Cao W."/>
        </authorList>
    </citation>
    <scope>NUCLEOTIDE SEQUENCE</scope>
    <source>
        <strain evidence="3">Rsan-2018</strain>
        <tissue evidence="3">Larvae</tissue>
    </source>
</reference>
<dbReference type="PANTHER" id="PTHR37558:SF1">
    <property type="entry name" value="HTH CENPB-TYPE DOMAIN-CONTAINING PROTEIN"/>
    <property type="match status" value="1"/>
</dbReference>
<feature type="region of interest" description="Disordered" evidence="2">
    <location>
        <begin position="188"/>
        <end position="237"/>
    </location>
</feature>
<keyword evidence="4" id="KW-1185">Reference proteome</keyword>
<dbReference type="Proteomes" id="UP000821837">
    <property type="component" value="Chromosome 3"/>
</dbReference>
<evidence type="ECO:0000313" key="4">
    <source>
        <dbReference type="Proteomes" id="UP000821837"/>
    </source>
</evidence>
<dbReference type="PANTHER" id="PTHR37558">
    <property type="entry name" value="HTH CENPB-TYPE DOMAIN-CONTAINING PROTEIN"/>
    <property type="match status" value="1"/>
</dbReference>
<dbReference type="EMBL" id="JABSTV010001249">
    <property type="protein sequence ID" value="KAH7961025.1"/>
    <property type="molecule type" value="Genomic_DNA"/>
</dbReference>
<reference evidence="3" key="1">
    <citation type="journal article" date="2020" name="Cell">
        <title>Large-Scale Comparative Analyses of Tick Genomes Elucidate Their Genetic Diversity and Vector Capacities.</title>
        <authorList>
            <consortium name="Tick Genome and Microbiome Consortium (TIGMIC)"/>
            <person name="Jia N."/>
            <person name="Wang J."/>
            <person name="Shi W."/>
            <person name="Du L."/>
            <person name="Sun Y."/>
            <person name="Zhan W."/>
            <person name="Jiang J.F."/>
            <person name="Wang Q."/>
            <person name="Zhang B."/>
            <person name="Ji P."/>
            <person name="Bell-Sakyi L."/>
            <person name="Cui X.M."/>
            <person name="Yuan T.T."/>
            <person name="Jiang B.G."/>
            <person name="Yang W.F."/>
            <person name="Lam T.T."/>
            <person name="Chang Q.C."/>
            <person name="Ding S.J."/>
            <person name="Wang X.J."/>
            <person name="Zhu J.G."/>
            <person name="Ruan X.D."/>
            <person name="Zhao L."/>
            <person name="Wei J.T."/>
            <person name="Ye R.Z."/>
            <person name="Que T.C."/>
            <person name="Du C.H."/>
            <person name="Zhou Y.H."/>
            <person name="Cheng J.X."/>
            <person name="Dai P.F."/>
            <person name="Guo W.B."/>
            <person name="Han X.H."/>
            <person name="Huang E.J."/>
            <person name="Li L.F."/>
            <person name="Wei W."/>
            <person name="Gao Y.C."/>
            <person name="Liu J.Z."/>
            <person name="Shao H.Z."/>
            <person name="Wang X."/>
            <person name="Wang C.C."/>
            <person name="Yang T.C."/>
            <person name="Huo Q.B."/>
            <person name="Li W."/>
            <person name="Chen H.Y."/>
            <person name="Chen S.E."/>
            <person name="Zhou L.G."/>
            <person name="Ni X.B."/>
            <person name="Tian J.H."/>
            <person name="Sheng Y."/>
            <person name="Liu T."/>
            <person name="Pan Y.S."/>
            <person name="Xia L.Y."/>
            <person name="Li J."/>
            <person name="Zhao F."/>
            <person name="Cao W.C."/>
        </authorList>
    </citation>
    <scope>NUCLEOTIDE SEQUENCE</scope>
    <source>
        <strain evidence="3">Rsan-2018</strain>
    </source>
</reference>
<accession>A0A9D4PY69</accession>
<sequence length="322" mass="36015">MEPPAKRFRFTIEVDIYMLREVREQDPYHNPALWLNVAENLSLALGRPISARAIRERCDLLLAQFAQEDRANLRKSGTEEQYGEKETLLQEIFDVARSHGYRIRPGAARKAASTSAPSSQAPSGVDRAERRVASAVRDSASATLHAEPASGEDSTGFGDQVPPNLWSTAVFDNVEVVTTAPEEPYEVVGDFSQSSPAPQEETAPSTAPVAAGGAAQAVGASAGAGAARARRGRRRRRTADRHLEFFERRLALEAETRERAAAQEDRRLQLEERRLDLQERELQQRVREFNDVHEERRQKRAMILQQNRLLADVLQTLVNKLQ</sequence>
<protein>
    <submittedName>
        <fullName evidence="3">Uncharacterized protein</fullName>
    </submittedName>
</protein>
<comment type="caution">
    <text evidence="3">The sequence shown here is derived from an EMBL/GenBank/DDBJ whole genome shotgun (WGS) entry which is preliminary data.</text>
</comment>
<evidence type="ECO:0000256" key="1">
    <source>
        <dbReference type="SAM" id="Coils"/>
    </source>
</evidence>
<feature type="region of interest" description="Disordered" evidence="2">
    <location>
        <begin position="106"/>
        <end position="161"/>
    </location>
</feature>
<feature type="compositionally biased region" description="Low complexity" evidence="2">
    <location>
        <begin position="133"/>
        <end position="142"/>
    </location>
</feature>
<dbReference type="VEuPathDB" id="VectorBase:RSAN_056080"/>
<dbReference type="AlphaFoldDB" id="A0A9D4PY69"/>
<organism evidence="3 4">
    <name type="scientific">Rhipicephalus sanguineus</name>
    <name type="common">Brown dog tick</name>
    <name type="synonym">Ixodes sanguineus</name>
    <dbReference type="NCBI Taxonomy" id="34632"/>
    <lineage>
        <taxon>Eukaryota</taxon>
        <taxon>Metazoa</taxon>
        <taxon>Ecdysozoa</taxon>
        <taxon>Arthropoda</taxon>
        <taxon>Chelicerata</taxon>
        <taxon>Arachnida</taxon>
        <taxon>Acari</taxon>
        <taxon>Parasitiformes</taxon>
        <taxon>Ixodida</taxon>
        <taxon>Ixodoidea</taxon>
        <taxon>Ixodidae</taxon>
        <taxon>Rhipicephalinae</taxon>
        <taxon>Rhipicephalus</taxon>
        <taxon>Rhipicephalus</taxon>
    </lineage>
</organism>
<feature type="compositionally biased region" description="Basic residues" evidence="2">
    <location>
        <begin position="228"/>
        <end position="237"/>
    </location>
</feature>